<dbReference type="EMBL" id="JAMZMK010007666">
    <property type="protein sequence ID" value="KAI7743833.1"/>
    <property type="molecule type" value="Genomic_DNA"/>
</dbReference>
<evidence type="ECO:0000256" key="1">
    <source>
        <dbReference type="SAM" id="MobiDB-lite"/>
    </source>
</evidence>
<dbReference type="AlphaFoldDB" id="A0AAD5GLD9"/>
<evidence type="ECO:0000313" key="2">
    <source>
        <dbReference type="EMBL" id="KAI7743833.1"/>
    </source>
</evidence>
<dbReference type="InterPro" id="IPR012881">
    <property type="entry name" value="DUF1685"/>
</dbReference>
<dbReference type="PANTHER" id="PTHR31865">
    <property type="entry name" value="OSJNBA0071G03.3 PROTEIN"/>
    <property type="match status" value="1"/>
</dbReference>
<protein>
    <submittedName>
        <fullName evidence="2">Uncharacterized protein</fullName>
    </submittedName>
</protein>
<reference evidence="2" key="1">
    <citation type="submission" date="2022-06" db="EMBL/GenBank/DDBJ databases">
        <title>Uncovering the hologenomic basis of an extraordinary plant invasion.</title>
        <authorList>
            <person name="Bieker V.C."/>
            <person name="Martin M.D."/>
            <person name="Gilbert T."/>
            <person name="Hodgins K."/>
            <person name="Battlay P."/>
            <person name="Petersen B."/>
            <person name="Wilson J."/>
        </authorList>
    </citation>
    <scope>NUCLEOTIDE SEQUENCE</scope>
    <source>
        <strain evidence="2">AA19_3_7</strain>
        <tissue evidence="2">Leaf</tissue>
    </source>
</reference>
<accession>A0AAD5GLD9</accession>
<dbReference type="PANTHER" id="PTHR31865:SF1">
    <property type="entry name" value="INSERTASE, PUTATIVE (DUF1685)-RELATED"/>
    <property type="match status" value="1"/>
</dbReference>
<feature type="region of interest" description="Disordered" evidence="1">
    <location>
        <begin position="1"/>
        <end position="31"/>
    </location>
</feature>
<organism evidence="2 3">
    <name type="scientific">Ambrosia artemisiifolia</name>
    <name type="common">Common ragweed</name>
    <dbReference type="NCBI Taxonomy" id="4212"/>
    <lineage>
        <taxon>Eukaryota</taxon>
        <taxon>Viridiplantae</taxon>
        <taxon>Streptophyta</taxon>
        <taxon>Embryophyta</taxon>
        <taxon>Tracheophyta</taxon>
        <taxon>Spermatophyta</taxon>
        <taxon>Magnoliopsida</taxon>
        <taxon>eudicotyledons</taxon>
        <taxon>Gunneridae</taxon>
        <taxon>Pentapetalae</taxon>
        <taxon>asterids</taxon>
        <taxon>campanulids</taxon>
        <taxon>Asterales</taxon>
        <taxon>Asteraceae</taxon>
        <taxon>Asteroideae</taxon>
        <taxon>Heliantheae alliance</taxon>
        <taxon>Heliantheae</taxon>
        <taxon>Ambrosia</taxon>
    </lineage>
</organism>
<sequence>MPPPYTTTQPPSPSTQPPPGSTLYAQKSWSPDLHRDEQWIIRKGKHNHRRSKSVTDEDIDELKGCIELGFGFEHSPTSDDRLSNTLPALGFYHAVNKQYFDTVLKSSSMSSSSSSVSSYSYAVSEPDLSSPVSSPHAIFGRGDNPQTMKTRLRQWAQVVACSVRQSSSSPPSSS</sequence>
<dbReference type="Proteomes" id="UP001206925">
    <property type="component" value="Unassembled WGS sequence"/>
</dbReference>
<gene>
    <name evidence="2" type="ORF">M8C21_026969</name>
</gene>
<dbReference type="Pfam" id="PF07939">
    <property type="entry name" value="DUF1685"/>
    <property type="match status" value="1"/>
</dbReference>
<comment type="caution">
    <text evidence="2">The sequence shown here is derived from an EMBL/GenBank/DDBJ whole genome shotgun (WGS) entry which is preliminary data.</text>
</comment>
<proteinExistence type="predicted"/>
<feature type="compositionally biased region" description="Pro residues" evidence="1">
    <location>
        <begin position="1"/>
        <end position="20"/>
    </location>
</feature>
<name>A0AAD5GLD9_AMBAR</name>
<keyword evidence="3" id="KW-1185">Reference proteome</keyword>
<evidence type="ECO:0000313" key="3">
    <source>
        <dbReference type="Proteomes" id="UP001206925"/>
    </source>
</evidence>